<keyword evidence="2" id="KW-1185">Reference proteome</keyword>
<reference evidence="1 2" key="1">
    <citation type="submission" date="2015-12" db="EMBL/GenBank/DDBJ databases">
        <authorList>
            <person name="Shamseldin A."/>
            <person name="Moawad H."/>
            <person name="Abd El-Rahim W.M."/>
            <person name="Sadowsky M.J."/>
        </authorList>
    </citation>
    <scope>NUCLEOTIDE SEQUENCE [LARGE SCALE GENOMIC DNA]</scope>
    <source>
        <strain evidence="1 2">SJ5A-1</strain>
    </source>
</reference>
<dbReference type="OrthoDB" id="9811577at2"/>
<dbReference type="Proteomes" id="UP000054396">
    <property type="component" value="Unassembled WGS sequence"/>
</dbReference>
<name>A0A0W7WHK5_9RHOB</name>
<organism evidence="1 2">
    <name type="scientific">Pseudoponticoccus marisrubri</name>
    <dbReference type="NCBI Taxonomy" id="1685382"/>
    <lineage>
        <taxon>Bacteria</taxon>
        <taxon>Pseudomonadati</taxon>
        <taxon>Pseudomonadota</taxon>
        <taxon>Alphaproteobacteria</taxon>
        <taxon>Rhodobacterales</taxon>
        <taxon>Roseobacteraceae</taxon>
        <taxon>Pseudoponticoccus</taxon>
    </lineage>
</organism>
<dbReference type="AlphaFoldDB" id="A0A0W7WHK5"/>
<dbReference type="InterPro" id="IPR038396">
    <property type="entry name" value="SpoIIAA-like_sf"/>
</dbReference>
<evidence type="ECO:0000313" key="1">
    <source>
        <dbReference type="EMBL" id="KUF10123.1"/>
    </source>
</evidence>
<proteinExistence type="predicted"/>
<dbReference type="STRING" id="1685382.AVJ23_13800"/>
<gene>
    <name evidence="1" type="ORF">AVJ23_13800</name>
</gene>
<dbReference type="InterPro" id="IPR021866">
    <property type="entry name" value="SpoIIAA-like"/>
</dbReference>
<dbReference type="RefSeq" id="WP_058862794.1">
    <property type="nucleotide sequence ID" value="NZ_LPXO01000008.1"/>
</dbReference>
<dbReference type="Pfam" id="PF11964">
    <property type="entry name" value="SpoIIAA-like"/>
    <property type="match status" value="2"/>
</dbReference>
<dbReference type="EMBL" id="LPXO01000008">
    <property type="protein sequence ID" value="KUF10123.1"/>
    <property type="molecule type" value="Genomic_DNA"/>
</dbReference>
<accession>A0A0W7WHK5</accession>
<protein>
    <recommendedName>
        <fullName evidence="3">STAS/SEC14 domain-containing protein</fullName>
    </recommendedName>
</protein>
<sequence>MIEISPMPAPSSYEVRLSGRIREDDYEDVLIPALDRAIEEHEHIRVLVILADDAEFSVGAMLDDAEFGLRHWRGFDRAAVVGRNGWMMRLVRGFAPLMPCPVQTFGPDQADEARRWLGQSLGTIHQTDLGGGVLHVQLRGKLDPARMEEEERDLDAFIRRNDRFRLLLDLREFDGWQGLAAIGQHLRMVRAHYDRLDRAAIVGDAGWQRMGQRLLDTFSAAETRYFEADRFDAAKSWIAA</sequence>
<evidence type="ECO:0000313" key="2">
    <source>
        <dbReference type="Proteomes" id="UP000054396"/>
    </source>
</evidence>
<dbReference type="InterPro" id="IPR036513">
    <property type="entry name" value="STAS_dom_sf"/>
</dbReference>
<evidence type="ECO:0008006" key="3">
    <source>
        <dbReference type="Google" id="ProtNLM"/>
    </source>
</evidence>
<dbReference type="Gene3D" id="3.40.50.10600">
    <property type="entry name" value="SpoIIaa-like domains"/>
    <property type="match status" value="2"/>
</dbReference>
<comment type="caution">
    <text evidence="1">The sequence shown here is derived from an EMBL/GenBank/DDBJ whole genome shotgun (WGS) entry which is preliminary data.</text>
</comment>
<dbReference type="SUPFAM" id="SSF52091">
    <property type="entry name" value="SpoIIaa-like"/>
    <property type="match status" value="2"/>
</dbReference>